<dbReference type="RefSeq" id="WP_018979362.1">
    <property type="nucleotide sequence ID" value="NZ_BAQD01000043.1"/>
</dbReference>
<comment type="caution">
    <text evidence="1">The sequence shown here is derived from an EMBL/GenBank/DDBJ whole genome shotgun (WGS) entry which is preliminary data.</text>
</comment>
<evidence type="ECO:0000313" key="1">
    <source>
        <dbReference type="EMBL" id="GBQ07809.1"/>
    </source>
</evidence>
<gene>
    <name evidence="1" type="ORF">AA15669_1546</name>
</gene>
<keyword evidence="2" id="KW-1185">Reference proteome</keyword>
<dbReference type="Proteomes" id="UP001062901">
    <property type="component" value="Unassembled WGS sequence"/>
</dbReference>
<sequence>MTTDQKFFTYRILSYPDFRNNVCEIEFNDTDLNHHVIGFLSCDDVLCVHLEENICFPYTTFFDGMQNAVRALYSAQGDGFGRRYIEAHHGEEIRKAGFDTITDFISYIIENTDHRLDHEDISYLISCPKEGPFMVVKLVMEEGYYNVKDAFFAGRHYLDRLEK</sequence>
<accession>A0ABQ0P082</accession>
<proteinExistence type="predicted"/>
<protein>
    <submittedName>
        <fullName evidence="1">Uncharacterized protein</fullName>
    </submittedName>
</protein>
<organism evidence="1 2">
    <name type="scientific">Saccharibacter floricola DSM 15669</name>
    <dbReference type="NCBI Taxonomy" id="1123227"/>
    <lineage>
        <taxon>Bacteria</taxon>
        <taxon>Pseudomonadati</taxon>
        <taxon>Pseudomonadota</taxon>
        <taxon>Alphaproteobacteria</taxon>
        <taxon>Acetobacterales</taxon>
        <taxon>Acetobacteraceae</taxon>
        <taxon>Saccharibacter</taxon>
    </lineage>
</organism>
<dbReference type="EMBL" id="BAQD01000043">
    <property type="protein sequence ID" value="GBQ07809.1"/>
    <property type="molecule type" value="Genomic_DNA"/>
</dbReference>
<reference evidence="1" key="1">
    <citation type="submission" date="2013-04" db="EMBL/GenBank/DDBJ databases">
        <title>The genome sequencing project of 58 acetic acid bacteria.</title>
        <authorList>
            <person name="Okamoto-Kainuma A."/>
            <person name="Ishikawa M."/>
            <person name="Umino S."/>
            <person name="Koizumi Y."/>
            <person name="Shiwa Y."/>
            <person name="Yoshikawa H."/>
            <person name="Matsutani M."/>
            <person name="Matsushita K."/>
        </authorList>
    </citation>
    <scope>NUCLEOTIDE SEQUENCE</scope>
    <source>
        <strain evidence="1">DSM 15669</strain>
    </source>
</reference>
<name>A0ABQ0P082_9PROT</name>
<evidence type="ECO:0000313" key="2">
    <source>
        <dbReference type="Proteomes" id="UP001062901"/>
    </source>
</evidence>